<dbReference type="Proteomes" id="UP000762676">
    <property type="component" value="Unassembled WGS sequence"/>
</dbReference>
<evidence type="ECO:0000313" key="1">
    <source>
        <dbReference type="EMBL" id="GFR95097.1"/>
    </source>
</evidence>
<keyword evidence="2" id="KW-1185">Reference proteome</keyword>
<gene>
    <name evidence="1" type="ORF">ElyMa_000935500</name>
</gene>
<organism evidence="1 2">
    <name type="scientific">Elysia marginata</name>
    <dbReference type="NCBI Taxonomy" id="1093978"/>
    <lineage>
        <taxon>Eukaryota</taxon>
        <taxon>Metazoa</taxon>
        <taxon>Spiralia</taxon>
        <taxon>Lophotrochozoa</taxon>
        <taxon>Mollusca</taxon>
        <taxon>Gastropoda</taxon>
        <taxon>Heterobranchia</taxon>
        <taxon>Euthyneura</taxon>
        <taxon>Panpulmonata</taxon>
        <taxon>Sacoglossa</taxon>
        <taxon>Placobranchoidea</taxon>
        <taxon>Plakobranchidae</taxon>
        <taxon>Elysia</taxon>
    </lineage>
</organism>
<reference evidence="1 2" key="1">
    <citation type="journal article" date="2021" name="Elife">
        <title>Chloroplast acquisition without the gene transfer in kleptoplastic sea slugs, Plakobranchus ocellatus.</title>
        <authorList>
            <person name="Maeda T."/>
            <person name="Takahashi S."/>
            <person name="Yoshida T."/>
            <person name="Shimamura S."/>
            <person name="Takaki Y."/>
            <person name="Nagai Y."/>
            <person name="Toyoda A."/>
            <person name="Suzuki Y."/>
            <person name="Arimoto A."/>
            <person name="Ishii H."/>
            <person name="Satoh N."/>
            <person name="Nishiyama T."/>
            <person name="Hasebe M."/>
            <person name="Maruyama T."/>
            <person name="Minagawa J."/>
            <person name="Obokata J."/>
            <person name="Shigenobu S."/>
        </authorList>
    </citation>
    <scope>NUCLEOTIDE SEQUENCE [LARGE SCALE GENOMIC DNA]</scope>
</reference>
<name>A0AAV4HA72_9GAST</name>
<dbReference type="AlphaFoldDB" id="A0AAV4HA72"/>
<evidence type="ECO:0000313" key="2">
    <source>
        <dbReference type="Proteomes" id="UP000762676"/>
    </source>
</evidence>
<accession>A0AAV4HA72</accession>
<dbReference type="EMBL" id="BMAT01001900">
    <property type="protein sequence ID" value="GFR95097.1"/>
    <property type="molecule type" value="Genomic_DNA"/>
</dbReference>
<proteinExistence type="predicted"/>
<comment type="caution">
    <text evidence="1">The sequence shown here is derived from an EMBL/GenBank/DDBJ whole genome shotgun (WGS) entry which is preliminary data.</text>
</comment>
<sequence>MPQQSSSLLGIDFCGRPSQDSSGVVVHQWHCQFSSLTCSPPLCPPVVCFLTFDCLTDISEPSFVYFVHQTPPYIQFMQDTFIGSFALQTDTQKLPV</sequence>
<protein>
    <submittedName>
        <fullName evidence="1">Uncharacterized protein</fullName>
    </submittedName>
</protein>